<evidence type="ECO:0000313" key="3">
    <source>
        <dbReference type="EMBL" id="ORX33792.1"/>
    </source>
</evidence>
<name>A0A1Y1U720_9TREE</name>
<proteinExistence type="predicted"/>
<dbReference type="Proteomes" id="UP000193218">
    <property type="component" value="Unassembled WGS sequence"/>
</dbReference>
<reference evidence="3 4" key="1">
    <citation type="submission" date="2017-03" db="EMBL/GenBank/DDBJ databases">
        <title>Widespread Adenine N6-methylation of Active Genes in Fungi.</title>
        <authorList>
            <consortium name="DOE Joint Genome Institute"/>
            <person name="Mondo S.J."/>
            <person name="Dannebaum R.O."/>
            <person name="Kuo R.C."/>
            <person name="Louie K.B."/>
            <person name="Bewick A.J."/>
            <person name="Labutti K."/>
            <person name="Haridas S."/>
            <person name="Kuo A."/>
            <person name="Salamov A."/>
            <person name="Ahrendt S.R."/>
            <person name="Lau R."/>
            <person name="Bowen B.P."/>
            <person name="Lipzen A."/>
            <person name="Sullivan W."/>
            <person name="Andreopoulos W.B."/>
            <person name="Clum A."/>
            <person name="Lindquist E."/>
            <person name="Daum C."/>
            <person name="Northen T.R."/>
            <person name="Ramamoorthy G."/>
            <person name="Schmitz R.J."/>
            <person name="Gryganskyi A."/>
            <person name="Culley D."/>
            <person name="Magnuson J."/>
            <person name="James T.Y."/>
            <person name="O'Malley M.A."/>
            <person name="Stajich J.E."/>
            <person name="Spatafora J.W."/>
            <person name="Visel A."/>
            <person name="Grigoriev I.V."/>
        </authorList>
    </citation>
    <scope>NUCLEOTIDE SEQUENCE [LARGE SCALE GENOMIC DNA]</scope>
    <source>
        <strain evidence="3 4">NRRL Y-17943</strain>
    </source>
</reference>
<dbReference type="InParanoid" id="A0A1Y1U720"/>
<feature type="compositionally biased region" description="Low complexity" evidence="1">
    <location>
        <begin position="7"/>
        <end position="27"/>
    </location>
</feature>
<keyword evidence="4" id="KW-1185">Reference proteome</keyword>
<feature type="region of interest" description="Disordered" evidence="1">
    <location>
        <begin position="1"/>
        <end position="28"/>
    </location>
</feature>
<gene>
    <name evidence="3" type="ORF">BD324DRAFT_638594</name>
</gene>
<dbReference type="RefSeq" id="XP_021868091.1">
    <property type="nucleotide sequence ID" value="XM_022017134.1"/>
</dbReference>
<evidence type="ECO:0000313" key="4">
    <source>
        <dbReference type="Proteomes" id="UP000193218"/>
    </source>
</evidence>
<keyword evidence="2" id="KW-1133">Transmembrane helix</keyword>
<sequence length="207" mass="22444">MSTKPGPSKASRRASLPRASSSSVLASTDKRAPRVQSVLVKHGKYVAAGFAGCWWFNMRAAIESVYRGEGGWIRKTLILALGSHAFVIIIFLYLVLFLPYFRGYIPHYPEWQKSARLRVIVPVLTASILSSWTSYVVALSQAGKRSALEAVKDALSATAQADLSKASGHKGPGLFSAMAGATALYSLTFGLLGFIRAPKNTPVRKRE</sequence>
<feature type="transmembrane region" description="Helical" evidence="2">
    <location>
        <begin position="174"/>
        <end position="195"/>
    </location>
</feature>
<evidence type="ECO:0000256" key="2">
    <source>
        <dbReference type="SAM" id="Phobius"/>
    </source>
</evidence>
<keyword evidence="2" id="KW-0812">Transmembrane</keyword>
<evidence type="ECO:0000256" key="1">
    <source>
        <dbReference type="SAM" id="MobiDB-lite"/>
    </source>
</evidence>
<protein>
    <submittedName>
        <fullName evidence="3">Uncharacterized protein</fullName>
    </submittedName>
</protein>
<keyword evidence="2" id="KW-0472">Membrane</keyword>
<dbReference type="EMBL" id="NBSH01000017">
    <property type="protein sequence ID" value="ORX33792.1"/>
    <property type="molecule type" value="Genomic_DNA"/>
</dbReference>
<dbReference type="Pfam" id="PF20479">
    <property type="entry name" value="TMEM128"/>
    <property type="match status" value="1"/>
</dbReference>
<feature type="transmembrane region" description="Helical" evidence="2">
    <location>
        <begin position="77"/>
        <end position="98"/>
    </location>
</feature>
<accession>A0A1Y1U720</accession>
<dbReference type="GeneID" id="33558943"/>
<feature type="transmembrane region" description="Helical" evidence="2">
    <location>
        <begin position="119"/>
        <end position="138"/>
    </location>
</feature>
<dbReference type="AlphaFoldDB" id="A0A1Y1U720"/>
<comment type="caution">
    <text evidence="3">The sequence shown here is derived from an EMBL/GenBank/DDBJ whole genome shotgun (WGS) entry which is preliminary data.</text>
</comment>
<dbReference type="OrthoDB" id="3187264at2759"/>
<dbReference type="InterPro" id="IPR033579">
    <property type="entry name" value="TMEM128"/>
</dbReference>
<organism evidence="3 4">
    <name type="scientific">Kockovaella imperatae</name>
    <dbReference type="NCBI Taxonomy" id="4999"/>
    <lineage>
        <taxon>Eukaryota</taxon>
        <taxon>Fungi</taxon>
        <taxon>Dikarya</taxon>
        <taxon>Basidiomycota</taxon>
        <taxon>Agaricomycotina</taxon>
        <taxon>Tremellomycetes</taxon>
        <taxon>Tremellales</taxon>
        <taxon>Cuniculitremaceae</taxon>
        <taxon>Kockovaella</taxon>
    </lineage>
</organism>